<feature type="region of interest" description="Disordered" evidence="6">
    <location>
        <begin position="44"/>
        <end position="86"/>
    </location>
</feature>
<feature type="domain" description="TET-Associated Glycosyltransferase" evidence="10">
    <location>
        <begin position="1306"/>
        <end position="1529"/>
    </location>
</feature>
<accession>A0A8C1AW56</accession>
<organism evidence="12 13">
    <name type="scientific">Cyprinus carpio carpio</name>
    <dbReference type="NCBI Taxonomy" id="630221"/>
    <lineage>
        <taxon>Eukaryota</taxon>
        <taxon>Metazoa</taxon>
        <taxon>Chordata</taxon>
        <taxon>Craniata</taxon>
        <taxon>Vertebrata</taxon>
        <taxon>Euteleostomi</taxon>
        <taxon>Actinopterygii</taxon>
        <taxon>Neopterygii</taxon>
        <taxon>Teleostei</taxon>
        <taxon>Ostariophysi</taxon>
        <taxon>Cypriniformes</taxon>
        <taxon>Cyprinidae</taxon>
        <taxon>Cyprininae</taxon>
        <taxon>Cyprinus</taxon>
    </lineage>
</organism>
<feature type="compositionally biased region" description="Basic and acidic residues" evidence="6">
    <location>
        <begin position="908"/>
        <end position="921"/>
    </location>
</feature>
<feature type="domain" description="GREB1 N-terminal" evidence="7">
    <location>
        <begin position="56"/>
        <end position="206"/>
    </location>
</feature>
<evidence type="ECO:0000256" key="2">
    <source>
        <dbReference type="ARBA" id="ARBA00009148"/>
    </source>
</evidence>
<feature type="domain" description="GREB1-like C-terminal" evidence="8">
    <location>
        <begin position="1546"/>
        <end position="1708"/>
    </location>
</feature>
<evidence type="ECO:0000259" key="8">
    <source>
        <dbReference type="Pfam" id="PF20267"/>
    </source>
</evidence>
<evidence type="ECO:0000259" key="11">
    <source>
        <dbReference type="Pfam" id="PF20692"/>
    </source>
</evidence>
<dbReference type="Pfam" id="PF20688">
    <property type="entry name" value="GREB1_2nd"/>
    <property type="match status" value="1"/>
</dbReference>
<sequence length="1708" mass="192550">MGNSYTGHLQSTRFEEVLHNSIEASLRSNTVVPRPVFSQLYLEAEQRPYSHDGRGDEDDDEEDVSDSNSPPNPYQMKPPPEGSCTTDGFCQAGKDLRLSSMATESLEVPSGFLLVGAKSPSLPDHILVCAVDLRFLPDECGRNALLGFSGNCMGCGEKGFRYFTEFADHINLKLTTQPKKQKHLKYHLLRNAQGILVKGPPICWKGIGSMANSGPPKKRHKGWSPKSSAPTEWNRDSGSHHVILGQLSVRPCLCVCVFLAVGHGTLPHLCGNLEDVVVSGLLQKCYRTSQNLPRVYEQYGTAPIQPISTEMLILLTVYYLVQLAPDQAPLMEDLEQIFMRSWRESHLTEIRQYQQTHAQFPTPLPCLAQPLTPSQLPWLAKLATSSCGEGVLVLDTAPSLAEALEDIFHRLVDGRLKQTNYVVIICMNRSQEIESCVVVTGKHQTRALAESLLSPSDCVREIVHELSSGVAAELGSYYSSLGPGKTAGLIHGSHLLSKYKVNEIYTLSISTQNLDLGSFDKVEFLICVPPSEVTFHQVVLHLWNSGVLRELGLDQNCLSLKEAEQYVVKLNPSAVGKINSLIQKSKTNPYTLFIIVHDHAHWDISSGQCSEGDSSLGLVDSLLNCRQIQDAPNILTLHVTSFPFTLQTQYTRISPYNEIHWPSAFNNDIDLYHEKTKYFGVSELLETTRSGSGLPLLRYDSSFESMAAALEERLPKLHSAVIRTHVLIQHYSLALMATAGGQALQALQKHISVETLEMVQCLLNTSQRCPSRHGHMLLLRIPSPALAAFAHQRLCHVRNRLGLHKQFEVILGDPYSPLTVGKHFLDQLRVWLKILDPDWAPRTYLELEALPCILILTGMDPLGESLPRSLKYCDLRVISCWSLQRTTLEQELGLAAYLLKTKQVGQHARCDLSESDPEKLSSTDNEEEEVVVDGHLQHSSRDSSISSLSFSTSFNNDLPRLGNQASPAGSQQPHSDWTPLDPDKQPNQRRQSKSTSSGSSSTRASPLRQSCSWARNLSRPPVVLLPKAVYDLITTVDSSGLPKSTSFLPHSSVEWVSSFRPLLSKMMTCTEQSLYYRQWTVPKPHHMDSSNRAEGRTDNFHPRKLLLSGPPQVGKTGAYLQFLGILSRMLIRLMEVDIFDEEDINYCEKDLVRYHQPVALWPNTDTMRGMPFDYTIHDPKYEDISTVYSPDFTPNLNDGNSRRQEDMYLRRRTARIKLSKYAAYNTYHHCEQCHQYMGFNPQYQLYESTLHAFTFSHLLLGEEIQLYFIIPKSKEHHFSFSQSGGQLESMRLPLTSDWNPDAIKSPIFMPTTGRHEHGLFNLYHAMEGAAHLHILVIKEYEMAVYKKYWPNHIMLVLPTIFNGAGIGAAHFLIKELSYHNLELERSRRVEHGSRPQDVWPFIILADDSCVMWNSVDVDPKRYLILWTERNVSLKQVLQHMESSPDITQYGLCGMRKWSSRGGGAGRQKEPFSRGHLHDFLLLNVDLTQNVQYNQNRFKCDDVDFNLRAHSAGLLICRFNNFSVMKKQIAIGGYGTFIIKTKMTDVPTTIQPSQYICAPDSKHLFLATPAQLLLEKYLQHTSHRLFPLSAQNYSHPVLSVDCYLNLGPEVTVCFVSSKPHSINLSTTGLLFSGLVLYFCDSFVTPGFLKKFQFLKGATLCVICPNRSSLRQTVVRLELEDEWRFRLSDEFQTANAKEDQPLFFLTGKHI</sequence>
<name>A0A8C1AW56_CYPCA</name>
<evidence type="ECO:0000256" key="6">
    <source>
        <dbReference type="SAM" id="MobiDB-lite"/>
    </source>
</evidence>
<dbReference type="GeneTree" id="ENSGT00390000008041"/>
<evidence type="ECO:0000259" key="10">
    <source>
        <dbReference type="Pfam" id="PF20691"/>
    </source>
</evidence>
<dbReference type="Pfam" id="PF20267">
    <property type="entry name" value="GREB1_C"/>
    <property type="match status" value="1"/>
</dbReference>
<dbReference type="Pfam" id="PF15782">
    <property type="entry name" value="GREB1_N"/>
    <property type="match status" value="1"/>
</dbReference>
<evidence type="ECO:0000256" key="3">
    <source>
        <dbReference type="ARBA" id="ARBA00022692"/>
    </source>
</evidence>
<keyword evidence="5" id="KW-0472">Membrane</keyword>
<feature type="compositionally biased region" description="Basic and acidic residues" evidence="6">
    <location>
        <begin position="44"/>
        <end position="54"/>
    </location>
</feature>
<proteinExistence type="inferred from homology"/>
<feature type="compositionally biased region" description="Polar residues" evidence="6">
    <location>
        <begin position="963"/>
        <end position="975"/>
    </location>
</feature>
<feature type="compositionally biased region" description="Pro residues" evidence="6">
    <location>
        <begin position="70"/>
        <end position="81"/>
    </location>
</feature>
<comment type="subcellular location">
    <subcellularLocation>
        <location evidence="1">Membrane</location>
        <topology evidence="1">Single-pass membrane protein</topology>
    </subcellularLocation>
</comment>
<feature type="compositionally biased region" description="Acidic residues" evidence="6">
    <location>
        <begin position="55"/>
        <end position="65"/>
    </location>
</feature>
<evidence type="ECO:0000259" key="7">
    <source>
        <dbReference type="Pfam" id="PF15782"/>
    </source>
</evidence>
<feature type="compositionally biased region" description="Low complexity" evidence="6">
    <location>
        <begin position="993"/>
        <end position="1005"/>
    </location>
</feature>
<feature type="region of interest" description="Disordered" evidence="6">
    <location>
        <begin position="908"/>
        <end position="1012"/>
    </location>
</feature>
<dbReference type="Pfam" id="PF20692">
    <property type="entry name" value="cpSF2-GREB1"/>
    <property type="match status" value="1"/>
</dbReference>
<evidence type="ECO:0000313" key="12">
    <source>
        <dbReference type="Ensembl" id="ENSCCRP00000024356.2"/>
    </source>
</evidence>
<dbReference type="Proteomes" id="UP001108240">
    <property type="component" value="Unplaced"/>
</dbReference>
<dbReference type="InterPro" id="IPR046926">
    <property type="entry name" value="GREB1_N"/>
</dbReference>
<dbReference type="Ensembl" id="ENSCCRT00000026443.2">
    <property type="protein sequence ID" value="ENSCCRP00000024356.2"/>
    <property type="gene ID" value="ENSCCRG00000013250.2"/>
</dbReference>
<dbReference type="GO" id="GO:0016020">
    <property type="term" value="C:membrane"/>
    <property type="evidence" value="ECO:0007669"/>
    <property type="project" value="UniProtKB-SubCell"/>
</dbReference>
<evidence type="ECO:0000256" key="1">
    <source>
        <dbReference type="ARBA" id="ARBA00004167"/>
    </source>
</evidence>
<keyword evidence="13" id="KW-1185">Reference proteome</keyword>
<feature type="region of interest" description="Disordered" evidence="6">
    <location>
        <begin position="213"/>
        <end position="234"/>
    </location>
</feature>
<feature type="domain" description="GREB1-like circularly permuted SF2 helicase" evidence="11">
    <location>
        <begin position="509"/>
        <end position="1141"/>
    </location>
</feature>
<dbReference type="PANTHER" id="PTHR15720">
    <property type="entry name" value="GREB1-RELATED"/>
    <property type="match status" value="1"/>
</dbReference>
<evidence type="ECO:0000259" key="9">
    <source>
        <dbReference type="Pfam" id="PF20688"/>
    </source>
</evidence>
<reference evidence="12" key="1">
    <citation type="submission" date="2025-08" db="UniProtKB">
        <authorList>
            <consortium name="Ensembl"/>
        </authorList>
    </citation>
    <scope>IDENTIFICATION</scope>
</reference>
<dbReference type="InterPro" id="IPR028422">
    <property type="entry name" value="GREB1"/>
</dbReference>
<evidence type="ECO:0000313" key="13">
    <source>
        <dbReference type="Proteomes" id="UP001108240"/>
    </source>
</evidence>
<comment type="similarity">
    <text evidence="2">Belongs to the GREB1 family.</text>
</comment>
<dbReference type="Pfam" id="PF20691">
    <property type="entry name" value="TAGT"/>
    <property type="match status" value="1"/>
</dbReference>
<evidence type="ECO:0000256" key="5">
    <source>
        <dbReference type="ARBA" id="ARBA00023136"/>
    </source>
</evidence>
<feature type="compositionally biased region" description="Low complexity" evidence="6">
    <location>
        <begin position="942"/>
        <end position="953"/>
    </location>
</feature>
<evidence type="ECO:0000256" key="4">
    <source>
        <dbReference type="ARBA" id="ARBA00022989"/>
    </source>
</evidence>
<dbReference type="InterPro" id="IPR046927">
    <property type="entry name" value="GREB1-like_C"/>
</dbReference>
<dbReference type="InterPro" id="IPR048659">
    <property type="entry name" value="GREB1-like_2nd"/>
</dbReference>
<dbReference type="InterPro" id="IPR049100">
    <property type="entry name" value="TAGT"/>
</dbReference>
<feature type="domain" description="GREB1-like second" evidence="9">
    <location>
        <begin position="260"/>
        <end position="479"/>
    </location>
</feature>
<reference evidence="12" key="2">
    <citation type="submission" date="2025-09" db="UniProtKB">
        <authorList>
            <consortium name="Ensembl"/>
        </authorList>
    </citation>
    <scope>IDENTIFICATION</scope>
</reference>
<dbReference type="InterPro" id="IPR048657">
    <property type="entry name" value="GREB1-like_cpSF2"/>
</dbReference>
<dbReference type="PANTHER" id="PTHR15720:SF13">
    <property type="entry name" value="PROTEIN GREB1"/>
    <property type="match status" value="1"/>
</dbReference>
<keyword evidence="4" id="KW-1133">Transmembrane helix</keyword>
<protein>
    <submittedName>
        <fullName evidence="12">Growth regulating estrogen receptor binding 1</fullName>
    </submittedName>
</protein>
<keyword evidence="3" id="KW-0812">Transmembrane</keyword>